<organism evidence="2 3">
    <name type="scientific">Owenia fusiformis</name>
    <name type="common">Polychaete worm</name>
    <dbReference type="NCBI Taxonomy" id="6347"/>
    <lineage>
        <taxon>Eukaryota</taxon>
        <taxon>Metazoa</taxon>
        <taxon>Spiralia</taxon>
        <taxon>Lophotrochozoa</taxon>
        <taxon>Annelida</taxon>
        <taxon>Polychaeta</taxon>
        <taxon>Sedentaria</taxon>
        <taxon>Canalipalpata</taxon>
        <taxon>Sabellida</taxon>
        <taxon>Oweniida</taxon>
        <taxon>Oweniidae</taxon>
        <taxon>Owenia</taxon>
    </lineage>
</organism>
<feature type="region of interest" description="Disordered" evidence="1">
    <location>
        <begin position="43"/>
        <end position="79"/>
    </location>
</feature>
<feature type="compositionally biased region" description="Basic and acidic residues" evidence="1">
    <location>
        <begin position="95"/>
        <end position="110"/>
    </location>
</feature>
<evidence type="ECO:0000313" key="3">
    <source>
        <dbReference type="Proteomes" id="UP000749559"/>
    </source>
</evidence>
<accession>A0A8S4PTT5</accession>
<protein>
    <submittedName>
        <fullName evidence="2">Uncharacterized protein</fullName>
    </submittedName>
</protein>
<dbReference type="Proteomes" id="UP000749559">
    <property type="component" value="Unassembled WGS sequence"/>
</dbReference>
<gene>
    <name evidence="2" type="ORF">OFUS_LOCUS21083</name>
</gene>
<feature type="region of interest" description="Disordered" evidence="1">
    <location>
        <begin position="172"/>
        <end position="200"/>
    </location>
</feature>
<reference evidence="2" key="1">
    <citation type="submission" date="2022-03" db="EMBL/GenBank/DDBJ databases">
        <authorList>
            <person name="Martin C."/>
        </authorList>
    </citation>
    <scope>NUCLEOTIDE SEQUENCE</scope>
</reference>
<keyword evidence="3" id="KW-1185">Reference proteome</keyword>
<sequence length="355" mass="38461">MEQHLEDSSPSAVGDGIVTQPSRQDVEESVTILNYRDGEVEFGGLHPLRETGPPDDTTLSWDKVTTTTSEGDTGERINPRPTIVKTELNVDDKSYLLDKENIMPDVKTDPDDAEETQKASGSDNGARAQGNRSRSAPFGKWHLPPPLQRQEEFTIFSDNDQAAKLFNDDLNRRTSTPARTSMTMPVKNPVNRVSTPMPSRTENHHVGIGAINKRPLLSSQISIPKSGGHIAEPELSSNVTRKPIFNQGVGLSKNHVQFSDSVFHQSSIARANGSNSTGSGMGGHGLRVPPNTPCSGNYGKDLEDSDFVDPSINITNRDVSGYQGKSEGVFESGSNRYNDSGYSDGIDSSGSNNFS</sequence>
<dbReference type="AlphaFoldDB" id="A0A8S4PTT5"/>
<proteinExistence type="predicted"/>
<feature type="region of interest" description="Disordered" evidence="1">
    <location>
        <begin position="271"/>
        <end position="355"/>
    </location>
</feature>
<evidence type="ECO:0000313" key="2">
    <source>
        <dbReference type="EMBL" id="CAH1796701.1"/>
    </source>
</evidence>
<name>A0A8S4PTT5_OWEFU</name>
<feature type="region of interest" description="Disordered" evidence="1">
    <location>
        <begin position="1"/>
        <end position="26"/>
    </location>
</feature>
<feature type="compositionally biased region" description="Polar residues" evidence="1">
    <location>
        <begin position="57"/>
        <end position="71"/>
    </location>
</feature>
<feature type="compositionally biased region" description="Polar residues" evidence="1">
    <location>
        <begin position="191"/>
        <end position="200"/>
    </location>
</feature>
<feature type="region of interest" description="Disordered" evidence="1">
    <location>
        <begin position="95"/>
        <end position="142"/>
    </location>
</feature>
<feature type="compositionally biased region" description="Polar residues" evidence="1">
    <location>
        <begin position="173"/>
        <end position="183"/>
    </location>
</feature>
<dbReference type="EMBL" id="CAIIXF020000010">
    <property type="protein sequence ID" value="CAH1796701.1"/>
    <property type="molecule type" value="Genomic_DNA"/>
</dbReference>
<comment type="caution">
    <text evidence="2">The sequence shown here is derived from an EMBL/GenBank/DDBJ whole genome shotgun (WGS) entry which is preliminary data.</text>
</comment>
<feature type="compositionally biased region" description="Low complexity" evidence="1">
    <location>
        <begin position="338"/>
        <end position="355"/>
    </location>
</feature>
<evidence type="ECO:0000256" key="1">
    <source>
        <dbReference type="SAM" id="MobiDB-lite"/>
    </source>
</evidence>